<dbReference type="EMBL" id="BMEC01000003">
    <property type="protein sequence ID" value="GGC28953.1"/>
    <property type="molecule type" value="Genomic_DNA"/>
</dbReference>
<evidence type="ECO:0008006" key="4">
    <source>
        <dbReference type="Google" id="ProtNLM"/>
    </source>
</evidence>
<name>A0ABQ1LTX1_9BACT</name>
<evidence type="ECO:0000313" key="3">
    <source>
        <dbReference type="Proteomes" id="UP000636010"/>
    </source>
</evidence>
<keyword evidence="1" id="KW-0732">Signal</keyword>
<dbReference type="Pfam" id="PF07610">
    <property type="entry name" value="DUF1573"/>
    <property type="match status" value="1"/>
</dbReference>
<dbReference type="InterPro" id="IPR013783">
    <property type="entry name" value="Ig-like_fold"/>
</dbReference>
<gene>
    <name evidence="2" type="ORF">GCM10011506_12940</name>
</gene>
<sequence length="132" mass="14453">MKKLAFILVAFFAVNIAMAQTADSKNGPEITFAETEHDFGDITQGDVVEHIFKFENTGTEPLILSNVQTTCGCTAPSWPREPIAPGETAELTVKFNSRGKMGRQNKVITIVSNIGENRTVKIITNVLPKESK</sequence>
<dbReference type="PANTHER" id="PTHR37833">
    <property type="entry name" value="LIPOPROTEIN-RELATED"/>
    <property type="match status" value="1"/>
</dbReference>
<dbReference type="Proteomes" id="UP000636010">
    <property type="component" value="Unassembled WGS sequence"/>
</dbReference>
<comment type="caution">
    <text evidence="2">The sequence shown here is derived from an EMBL/GenBank/DDBJ whole genome shotgun (WGS) entry which is preliminary data.</text>
</comment>
<dbReference type="InterPro" id="IPR011467">
    <property type="entry name" value="DUF1573"/>
</dbReference>
<evidence type="ECO:0000256" key="1">
    <source>
        <dbReference type="SAM" id="SignalP"/>
    </source>
</evidence>
<proteinExistence type="predicted"/>
<protein>
    <recommendedName>
        <fullName evidence="4">DUF1573 domain-containing protein</fullName>
    </recommendedName>
</protein>
<dbReference type="RefSeq" id="WP_188461458.1">
    <property type="nucleotide sequence ID" value="NZ_BAABHU010000003.1"/>
</dbReference>
<keyword evidence="3" id="KW-1185">Reference proteome</keyword>
<feature type="signal peptide" evidence="1">
    <location>
        <begin position="1"/>
        <end position="19"/>
    </location>
</feature>
<organism evidence="2 3">
    <name type="scientific">Marivirga lumbricoides</name>
    <dbReference type="NCBI Taxonomy" id="1046115"/>
    <lineage>
        <taxon>Bacteria</taxon>
        <taxon>Pseudomonadati</taxon>
        <taxon>Bacteroidota</taxon>
        <taxon>Cytophagia</taxon>
        <taxon>Cytophagales</taxon>
        <taxon>Marivirgaceae</taxon>
        <taxon>Marivirga</taxon>
    </lineage>
</organism>
<reference evidence="3" key="1">
    <citation type="journal article" date="2019" name="Int. J. Syst. Evol. Microbiol.">
        <title>The Global Catalogue of Microorganisms (GCM) 10K type strain sequencing project: providing services to taxonomists for standard genome sequencing and annotation.</title>
        <authorList>
            <consortium name="The Broad Institute Genomics Platform"/>
            <consortium name="The Broad Institute Genome Sequencing Center for Infectious Disease"/>
            <person name="Wu L."/>
            <person name="Ma J."/>
        </authorList>
    </citation>
    <scope>NUCLEOTIDE SEQUENCE [LARGE SCALE GENOMIC DNA]</scope>
    <source>
        <strain evidence="3">CGMCC 1.10832</strain>
    </source>
</reference>
<accession>A0ABQ1LTX1</accession>
<evidence type="ECO:0000313" key="2">
    <source>
        <dbReference type="EMBL" id="GGC28953.1"/>
    </source>
</evidence>
<dbReference type="PANTHER" id="PTHR37833:SF1">
    <property type="entry name" value="SIGNAL PEPTIDE PROTEIN"/>
    <property type="match status" value="1"/>
</dbReference>
<dbReference type="Gene3D" id="2.60.40.10">
    <property type="entry name" value="Immunoglobulins"/>
    <property type="match status" value="1"/>
</dbReference>
<feature type="chain" id="PRO_5046342190" description="DUF1573 domain-containing protein" evidence="1">
    <location>
        <begin position="20"/>
        <end position="132"/>
    </location>
</feature>